<feature type="binding site" evidence="11">
    <location>
        <position position="268"/>
    </location>
    <ligand>
        <name>L-glutamine</name>
        <dbReference type="ChEBI" id="CHEBI:58359"/>
    </ligand>
</feature>
<evidence type="ECO:0000256" key="7">
    <source>
        <dbReference type="ARBA" id="ARBA00022962"/>
    </source>
</evidence>
<keyword evidence="5 11" id="KW-0547">Nucleotide-binding</keyword>
<dbReference type="UniPathway" id="UPA00070">
    <property type="reaction ID" value="UER00115"/>
</dbReference>
<feature type="region of interest" description="CPSase" evidence="11">
    <location>
        <begin position="1"/>
        <end position="191"/>
    </location>
</feature>
<dbReference type="GO" id="GO:0044205">
    <property type="term" value="P:'de novo' UMP biosynthetic process"/>
    <property type="evidence" value="ECO:0007669"/>
    <property type="project" value="UniProtKB-UniRule"/>
</dbReference>
<sequence length="375" mass="40915">MSQTAKLALEDGAVFTGEAFGAAGEVAGEVCFNTSMTGYQEILTDPSYRGQIVTMTYPMIGNYGVNPEDVESRRPFLSGFVVRENSRRRSNFRSDGDLHNYLADNNVVGISGIDTRALVRRLRTQGSLRGILSTVDLDDASLVAKAQASSGLVGRDLVSEVLPDSASAWGERLSRWSFITDAMPDLRSDGPHVVAIDYGMKLNIARHLVEEGFRVTILPGSVSTEDILQQNPDGVFLSNGPGDPEPLGYAIEAIRGLLGKKPVFGICLGHQLLSLACGARTFKLKFGHRGANQPVLNVLTQKVEITSQNHGFAVEEASLPDDLEITHRNLNDDTIAGVRHRRFPAFGVQYHPEASAGPHDSRYLFQQFQELMQQA</sequence>
<comment type="pathway">
    <text evidence="2 11">Amino-acid biosynthesis; L-arginine biosynthesis; carbamoyl phosphate from bicarbonate: step 1/1.</text>
</comment>
<comment type="pathway">
    <text evidence="1 11">Pyrimidine metabolism; UMP biosynthesis via de novo pathway; (S)-dihydroorotate from bicarbonate: step 1/3.</text>
</comment>
<dbReference type="GO" id="GO:0004359">
    <property type="term" value="F:glutaminase activity"/>
    <property type="evidence" value="ECO:0007669"/>
    <property type="project" value="RHEA"/>
</dbReference>
<dbReference type="PROSITE" id="PS51273">
    <property type="entry name" value="GATASE_TYPE_1"/>
    <property type="match status" value="1"/>
</dbReference>
<proteinExistence type="inferred from homology"/>
<dbReference type="Pfam" id="PF00988">
    <property type="entry name" value="CPSase_sm_chain"/>
    <property type="match status" value="1"/>
</dbReference>
<dbReference type="SMART" id="SM01097">
    <property type="entry name" value="CPSase_sm_chain"/>
    <property type="match status" value="1"/>
</dbReference>
<dbReference type="InterPro" id="IPR002474">
    <property type="entry name" value="CarbamoylP_synth_ssu_N"/>
</dbReference>
<evidence type="ECO:0000256" key="8">
    <source>
        <dbReference type="ARBA" id="ARBA00022975"/>
    </source>
</evidence>
<dbReference type="Pfam" id="PF00117">
    <property type="entry name" value="GATase"/>
    <property type="match status" value="1"/>
</dbReference>
<feature type="binding site" evidence="11">
    <location>
        <position position="309"/>
    </location>
    <ligand>
        <name>L-glutamine</name>
        <dbReference type="ChEBI" id="CHEBI:58359"/>
    </ligand>
</feature>
<dbReference type="InterPro" id="IPR017926">
    <property type="entry name" value="GATASE"/>
</dbReference>
<dbReference type="PRINTS" id="PR00096">
    <property type="entry name" value="GATASE"/>
</dbReference>
<evidence type="ECO:0000256" key="6">
    <source>
        <dbReference type="ARBA" id="ARBA00022840"/>
    </source>
</evidence>
<feature type="binding site" evidence="11">
    <location>
        <position position="240"/>
    </location>
    <ligand>
        <name>L-glutamine</name>
        <dbReference type="ChEBI" id="CHEBI:58359"/>
    </ligand>
</feature>
<dbReference type="RefSeq" id="WP_145051709.1">
    <property type="nucleotide sequence ID" value="NZ_CP036433.1"/>
</dbReference>
<keyword evidence="8 11" id="KW-0665">Pyrimidine biosynthesis</keyword>
<organism evidence="13 14">
    <name type="scientific">Lignipirellula cremea</name>
    <dbReference type="NCBI Taxonomy" id="2528010"/>
    <lineage>
        <taxon>Bacteria</taxon>
        <taxon>Pseudomonadati</taxon>
        <taxon>Planctomycetota</taxon>
        <taxon>Planctomycetia</taxon>
        <taxon>Pirellulales</taxon>
        <taxon>Pirellulaceae</taxon>
        <taxon>Lignipirellula</taxon>
    </lineage>
</organism>
<dbReference type="GO" id="GO:0004088">
    <property type="term" value="F:carbamoyl-phosphate synthase (glutamine-hydrolyzing) activity"/>
    <property type="evidence" value="ECO:0007669"/>
    <property type="project" value="UniProtKB-UniRule"/>
</dbReference>
<evidence type="ECO:0000256" key="9">
    <source>
        <dbReference type="ARBA" id="ARBA00048816"/>
    </source>
</evidence>
<comment type="catalytic activity">
    <reaction evidence="10 11">
        <text>L-glutamine + H2O = L-glutamate + NH4(+)</text>
        <dbReference type="Rhea" id="RHEA:15889"/>
        <dbReference type="ChEBI" id="CHEBI:15377"/>
        <dbReference type="ChEBI" id="CHEBI:28938"/>
        <dbReference type="ChEBI" id="CHEBI:29985"/>
        <dbReference type="ChEBI" id="CHEBI:58359"/>
    </reaction>
</comment>
<feature type="binding site" evidence="11">
    <location>
        <position position="311"/>
    </location>
    <ligand>
        <name>L-glutamine</name>
        <dbReference type="ChEBI" id="CHEBI:58359"/>
    </ligand>
</feature>
<comment type="catalytic activity">
    <reaction evidence="9 11">
        <text>hydrogencarbonate + L-glutamine + 2 ATP + H2O = carbamoyl phosphate + L-glutamate + 2 ADP + phosphate + 2 H(+)</text>
        <dbReference type="Rhea" id="RHEA:18633"/>
        <dbReference type="ChEBI" id="CHEBI:15377"/>
        <dbReference type="ChEBI" id="CHEBI:15378"/>
        <dbReference type="ChEBI" id="CHEBI:17544"/>
        <dbReference type="ChEBI" id="CHEBI:29985"/>
        <dbReference type="ChEBI" id="CHEBI:30616"/>
        <dbReference type="ChEBI" id="CHEBI:43474"/>
        <dbReference type="ChEBI" id="CHEBI:58228"/>
        <dbReference type="ChEBI" id="CHEBI:58359"/>
        <dbReference type="ChEBI" id="CHEBI:456216"/>
        <dbReference type="EC" id="6.3.5.5"/>
    </reaction>
</comment>
<dbReference type="OrthoDB" id="9804328at2"/>
<evidence type="ECO:0000256" key="3">
    <source>
        <dbReference type="ARBA" id="ARBA00007800"/>
    </source>
</evidence>
<feature type="domain" description="Carbamoyl-phosphate synthase small subunit N-terminal" evidence="12">
    <location>
        <begin position="3"/>
        <end position="133"/>
    </location>
</feature>
<dbReference type="GO" id="GO:0006526">
    <property type="term" value="P:L-arginine biosynthetic process"/>
    <property type="evidence" value="ECO:0007669"/>
    <property type="project" value="UniProtKB-UniRule"/>
</dbReference>
<feature type="active site" description="Nucleophile" evidence="11">
    <location>
        <position position="267"/>
    </location>
</feature>
<dbReference type="Proteomes" id="UP000317648">
    <property type="component" value="Chromosome"/>
</dbReference>
<comment type="similarity">
    <text evidence="3 11">Belongs to the CarA family.</text>
</comment>
<dbReference type="EC" id="6.3.5.5" evidence="11"/>
<dbReference type="AlphaFoldDB" id="A0A518DQ94"/>
<evidence type="ECO:0000256" key="1">
    <source>
        <dbReference type="ARBA" id="ARBA00004812"/>
    </source>
</evidence>
<dbReference type="Gene3D" id="3.50.30.20">
    <property type="entry name" value="Carbamoyl-phosphate synthase small subunit, N-terminal domain"/>
    <property type="match status" value="1"/>
</dbReference>
<feature type="active site" evidence="11">
    <location>
        <position position="353"/>
    </location>
</feature>
<dbReference type="EMBL" id="CP036433">
    <property type="protein sequence ID" value="QDU94011.1"/>
    <property type="molecule type" value="Genomic_DNA"/>
</dbReference>
<dbReference type="HAMAP" id="MF_01209">
    <property type="entry name" value="CPSase_S_chain"/>
    <property type="match status" value="1"/>
</dbReference>
<dbReference type="KEGG" id="lcre:Pla8534_17970"/>
<dbReference type="SUPFAM" id="SSF52021">
    <property type="entry name" value="Carbamoyl phosphate synthetase, small subunit N-terminal domain"/>
    <property type="match status" value="1"/>
</dbReference>
<dbReference type="GO" id="GO:0005524">
    <property type="term" value="F:ATP binding"/>
    <property type="evidence" value="ECO:0007669"/>
    <property type="project" value="UniProtKB-UniRule"/>
</dbReference>
<dbReference type="GO" id="GO:0006541">
    <property type="term" value="P:glutamine metabolic process"/>
    <property type="evidence" value="ECO:0007669"/>
    <property type="project" value="InterPro"/>
</dbReference>
<evidence type="ECO:0000313" key="14">
    <source>
        <dbReference type="Proteomes" id="UP000317648"/>
    </source>
</evidence>
<evidence type="ECO:0000256" key="4">
    <source>
        <dbReference type="ARBA" id="ARBA00022598"/>
    </source>
</evidence>
<gene>
    <name evidence="11 13" type="primary">carA</name>
    <name evidence="13" type="ORF">Pla8534_17970</name>
</gene>
<dbReference type="PANTHER" id="PTHR43418:SF7">
    <property type="entry name" value="CARBAMOYL-PHOSPHATE SYNTHASE SMALL CHAIN"/>
    <property type="match status" value="1"/>
</dbReference>
<evidence type="ECO:0000256" key="10">
    <source>
        <dbReference type="ARBA" id="ARBA00049285"/>
    </source>
</evidence>
<feature type="active site" evidence="11">
    <location>
        <position position="351"/>
    </location>
</feature>
<feature type="binding site" evidence="11">
    <location>
        <position position="242"/>
    </location>
    <ligand>
        <name>L-glutamine</name>
        <dbReference type="ChEBI" id="CHEBI:58359"/>
    </ligand>
</feature>
<dbReference type="NCBIfam" id="NF009475">
    <property type="entry name" value="PRK12838.1"/>
    <property type="match status" value="1"/>
</dbReference>
<dbReference type="PANTHER" id="PTHR43418">
    <property type="entry name" value="MULTIFUNCTIONAL TRYPTOPHAN BIOSYNTHESIS PROTEIN-RELATED"/>
    <property type="match status" value="1"/>
</dbReference>
<keyword evidence="4 11" id="KW-0436">Ligase</keyword>
<dbReference type="SUPFAM" id="SSF52317">
    <property type="entry name" value="Class I glutamine amidotransferase-like"/>
    <property type="match status" value="1"/>
</dbReference>
<dbReference type="InterPro" id="IPR050472">
    <property type="entry name" value="Anth_synth/Amidotransfase"/>
</dbReference>
<comment type="function">
    <text evidence="11">Small subunit of the glutamine-dependent carbamoyl phosphate synthetase (CPSase). CPSase catalyzes the formation of carbamoyl phosphate from the ammonia moiety of glutamine, carbonate, and phosphate donated by ATP, constituting the first step of 2 biosynthetic pathways, one leading to arginine and/or urea and the other to pyrimidine nucleotides. The small subunit (glutamine amidotransferase) binds and cleaves glutamine to supply the large subunit with the substrate ammonia.</text>
</comment>
<dbReference type="UniPathway" id="UPA00068">
    <property type="reaction ID" value="UER00171"/>
</dbReference>
<dbReference type="InterPro" id="IPR035686">
    <property type="entry name" value="CPSase_GATase1"/>
</dbReference>
<evidence type="ECO:0000259" key="12">
    <source>
        <dbReference type="SMART" id="SM01097"/>
    </source>
</evidence>
<dbReference type="PRINTS" id="PR00097">
    <property type="entry name" value="ANTSNTHASEII"/>
</dbReference>
<evidence type="ECO:0000256" key="2">
    <source>
        <dbReference type="ARBA" id="ARBA00005077"/>
    </source>
</evidence>
<protein>
    <recommendedName>
        <fullName evidence="11">Carbamoyl phosphate synthase small chain</fullName>
        <ecNumber evidence="11">6.3.5.5</ecNumber>
    </recommendedName>
    <alternativeName>
        <fullName evidence="11">Carbamoyl phosphate synthetase glutamine chain</fullName>
    </alternativeName>
</protein>
<reference evidence="13 14" key="1">
    <citation type="submission" date="2019-02" db="EMBL/GenBank/DDBJ databases">
        <title>Deep-cultivation of Planctomycetes and their phenomic and genomic characterization uncovers novel biology.</title>
        <authorList>
            <person name="Wiegand S."/>
            <person name="Jogler M."/>
            <person name="Boedeker C."/>
            <person name="Pinto D."/>
            <person name="Vollmers J."/>
            <person name="Rivas-Marin E."/>
            <person name="Kohn T."/>
            <person name="Peeters S.H."/>
            <person name="Heuer A."/>
            <person name="Rast P."/>
            <person name="Oberbeckmann S."/>
            <person name="Bunk B."/>
            <person name="Jeske O."/>
            <person name="Meyerdierks A."/>
            <person name="Storesund J.E."/>
            <person name="Kallscheuer N."/>
            <person name="Luecker S."/>
            <person name="Lage O.M."/>
            <person name="Pohl T."/>
            <person name="Merkel B.J."/>
            <person name="Hornburger P."/>
            <person name="Mueller R.-W."/>
            <person name="Bruemmer F."/>
            <person name="Labrenz M."/>
            <person name="Spormann A.M."/>
            <person name="Op den Camp H."/>
            <person name="Overmann J."/>
            <person name="Amann R."/>
            <person name="Jetten M.S.M."/>
            <person name="Mascher T."/>
            <person name="Medema M.H."/>
            <person name="Devos D.P."/>
            <person name="Kaster A.-K."/>
            <person name="Ovreas L."/>
            <person name="Rohde M."/>
            <person name="Galperin M.Y."/>
            <person name="Jogler C."/>
        </authorList>
    </citation>
    <scope>NUCLEOTIDE SEQUENCE [LARGE SCALE GENOMIC DNA]</scope>
    <source>
        <strain evidence="13 14">Pla85_3_4</strain>
    </source>
</reference>
<comment type="subunit">
    <text evidence="11">Composed of two chains; the small (or glutamine) chain promotes the hydrolysis of glutamine to ammonia, which is used by the large (or ammonia) chain to synthesize carbamoyl phosphate. Tetramer of heterodimers (alpha,beta)4.</text>
</comment>
<keyword evidence="14" id="KW-1185">Reference proteome</keyword>
<dbReference type="FunFam" id="3.50.30.20:FF:000001">
    <property type="entry name" value="Carbamoyl-phosphate synthase small chain"/>
    <property type="match status" value="1"/>
</dbReference>
<dbReference type="CDD" id="cd01744">
    <property type="entry name" value="GATase1_CPSase"/>
    <property type="match status" value="1"/>
</dbReference>
<feature type="binding site" evidence="11">
    <location>
        <position position="271"/>
    </location>
    <ligand>
        <name>L-glutamine</name>
        <dbReference type="ChEBI" id="CHEBI:58359"/>
    </ligand>
</feature>
<feature type="binding site" evidence="11">
    <location>
        <position position="47"/>
    </location>
    <ligand>
        <name>L-glutamine</name>
        <dbReference type="ChEBI" id="CHEBI:58359"/>
    </ligand>
</feature>
<evidence type="ECO:0000313" key="13">
    <source>
        <dbReference type="EMBL" id="QDU94011.1"/>
    </source>
</evidence>
<keyword evidence="11" id="KW-0028">Amino-acid biosynthesis</keyword>
<dbReference type="GO" id="GO:0006207">
    <property type="term" value="P:'de novo' pyrimidine nucleobase biosynthetic process"/>
    <property type="evidence" value="ECO:0007669"/>
    <property type="project" value="InterPro"/>
</dbReference>
<evidence type="ECO:0000256" key="5">
    <source>
        <dbReference type="ARBA" id="ARBA00022741"/>
    </source>
</evidence>
<name>A0A518DQ94_9BACT</name>
<dbReference type="InterPro" id="IPR006274">
    <property type="entry name" value="CarbamoylP_synth_ssu"/>
</dbReference>
<evidence type="ECO:0000256" key="11">
    <source>
        <dbReference type="HAMAP-Rule" id="MF_01209"/>
    </source>
</evidence>
<keyword evidence="6 11" id="KW-0067">ATP-binding</keyword>
<dbReference type="Gene3D" id="3.40.50.880">
    <property type="match status" value="1"/>
</dbReference>
<dbReference type="InterPro" id="IPR036480">
    <property type="entry name" value="CarbP_synth_ssu_N_sf"/>
</dbReference>
<keyword evidence="7 11" id="KW-0315">Glutamine amidotransferase</keyword>
<dbReference type="InterPro" id="IPR029062">
    <property type="entry name" value="Class_I_gatase-like"/>
</dbReference>
<keyword evidence="11" id="KW-0055">Arginine biosynthesis</keyword>
<feature type="binding site" evidence="11">
    <location>
        <position position="312"/>
    </location>
    <ligand>
        <name>L-glutamine</name>
        <dbReference type="ChEBI" id="CHEBI:58359"/>
    </ligand>
</feature>
<accession>A0A518DQ94</accession>
<dbReference type="PRINTS" id="PR00099">
    <property type="entry name" value="CPSGATASE"/>
</dbReference>
<dbReference type="NCBIfam" id="TIGR01368">
    <property type="entry name" value="CPSaseIIsmall"/>
    <property type="match status" value="1"/>
</dbReference>